<organism evidence="2 3">
    <name type="scientific">Methanobrevibacter arboriphilus JCM 13429 = DSM 1125</name>
    <dbReference type="NCBI Taxonomy" id="1300164"/>
    <lineage>
        <taxon>Archaea</taxon>
        <taxon>Methanobacteriati</taxon>
        <taxon>Methanobacteriota</taxon>
        <taxon>Methanomada group</taxon>
        <taxon>Methanobacteria</taxon>
        <taxon>Methanobacteriales</taxon>
        <taxon>Methanobacteriaceae</taxon>
        <taxon>Methanobrevibacter</taxon>
    </lineage>
</organism>
<accession>A0A1V6N1G9</accession>
<dbReference type="AlphaFoldDB" id="A0A1V6N1G9"/>
<name>A0A1V6N1G9_METAZ</name>
<keyword evidence="1" id="KW-1133">Transmembrane helix</keyword>
<feature type="transmembrane region" description="Helical" evidence="1">
    <location>
        <begin position="6"/>
        <end position="26"/>
    </location>
</feature>
<keyword evidence="1" id="KW-0812">Transmembrane</keyword>
<protein>
    <submittedName>
        <fullName evidence="2">Uncharacterized protein</fullName>
    </submittedName>
</protein>
<comment type="caution">
    <text evidence="2">The sequence shown here is derived from an EMBL/GenBank/DDBJ whole genome shotgun (WGS) entry which is preliminary data.</text>
</comment>
<dbReference type="Proteomes" id="UP000191661">
    <property type="component" value="Unassembled WGS sequence"/>
</dbReference>
<evidence type="ECO:0000313" key="2">
    <source>
        <dbReference type="EMBL" id="OQD58539.1"/>
    </source>
</evidence>
<sequence length="153" mass="17152">MKNKNLIIILVLFLFIVGVISVYFILNTNDNNVKENIGNSTKNINKSKNITNDYKVNSNNNKAKNMKNNDKSQNKSEPILIRKGQAILKTKDIVNDLNLGEKVSKTSKLISIGKKHYWVVSVYNKTNNLKTGDYYINAKTGYSTDPALLAVGV</sequence>
<evidence type="ECO:0000256" key="1">
    <source>
        <dbReference type="SAM" id="Phobius"/>
    </source>
</evidence>
<keyword evidence="1" id="KW-0472">Membrane</keyword>
<proteinExistence type="predicted"/>
<gene>
    <name evidence="2" type="ORF">MBBAR_12c00130</name>
</gene>
<evidence type="ECO:0000313" key="3">
    <source>
        <dbReference type="Proteomes" id="UP000191661"/>
    </source>
</evidence>
<keyword evidence="3" id="KW-1185">Reference proteome</keyword>
<reference evidence="2 3" key="1">
    <citation type="submission" date="2014-12" db="EMBL/GenBank/DDBJ databases">
        <title>Genome sequence of Methanobrevibacter arboriphilicus DH1, DSM1125.</title>
        <authorList>
            <person name="Poehlein A."/>
            <person name="Thauer R.K."/>
            <person name="Seedorf H."/>
            <person name="Daniel R."/>
        </authorList>
    </citation>
    <scope>NUCLEOTIDE SEQUENCE [LARGE SCALE GENOMIC DNA]</scope>
    <source>
        <strain evidence="2 3">DH1</strain>
    </source>
</reference>
<dbReference type="EMBL" id="JXMW01000012">
    <property type="protein sequence ID" value="OQD58539.1"/>
    <property type="molecule type" value="Genomic_DNA"/>
</dbReference>